<evidence type="ECO:0000313" key="1">
    <source>
        <dbReference type="EMBL" id="KAJ0081956.1"/>
    </source>
</evidence>
<organism evidence="1 2">
    <name type="scientific">Pistacia atlantica</name>
    <dbReference type="NCBI Taxonomy" id="434234"/>
    <lineage>
        <taxon>Eukaryota</taxon>
        <taxon>Viridiplantae</taxon>
        <taxon>Streptophyta</taxon>
        <taxon>Embryophyta</taxon>
        <taxon>Tracheophyta</taxon>
        <taxon>Spermatophyta</taxon>
        <taxon>Magnoliopsida</taxon>
        <taxon>eudicotyledons</taxon>
        <taxon>Gunneridae</taxon>
        <taxon>Pentapetalae</taxon>
        <taxon>rosids</taxon>
        <taxon>malvids</taxon>
        <taxon>Sapindales</taxon>
        <taxon>Anacardiaceae</taxon>
        <taxon>Pistacia</taxon>
    </lineage>
</organism>
<sequence>MALYCQLTSLPSFTFKRLPSISSSLVGLSRNVAAPASRSVLK</sequence>
<proteinExistence type="predicted"/>
<gene>
    <name evidence="1" type="ORF">Patl1_10190</name>
</gene>
<keyword evidence="2" id="KW-1185">Reference proteome</keyword>
<dbReference type="EMBL" id="CM047908">
    <property type="protein sequence ID" value="KAJ0081956.1"/>
    <property type="molecule type" value="Genomic_DNA"/>
</dbReference>
<protein>
    <submittedName>
        <fullName evidence="1">Uncharacterized protein</fullName>
    </submittedName>
</protein>
<reference evidence="2" key="1">
    <citation type="journal article" date="2023" name="G3 (Bethesda)">
        <title>Genome assembly and association tests identify interacting loci associated with vigor, precocity, and sex in interspecific pistachio rootstocks.</title>
        <authorList>
            <person name="Palmer W."/>
            <person name="Jacygrad E."/>
            <person name="Sagayaradj S."/>
            <person name="Cavanaugh K."/>
            <person name="Han R."/>
            <person name="Bertier L."/>
            <person name="Beede B."/>
            <person name="Kafkas S."/>
            <person name="Golino D."/>
            <person name="Preece J."/>
            <person name="Michelmore R."/>
        </authorList>
    </citation>
    <scope>NUCLEOTIDE SEQUENCE [LARGE SCALE GENOMIC DNA]</scope>
</reference>
<dbReference type="Proteomes" id="UP001164250">
    <property type="component" value="Chromosome 12"/>
</dbReference>
<evidence type="ECO:0000313" key="2">
    <source>
        <dbReference type="Proteomes" id="UP001164250"/>
    </source>
</evidence>
<accession>A0ACC1A6Z7</accession>
<name>A0ACC1A6Z7_9ROSI</name>
<comment type="caution">
    <text evidence="1">The sequence shown here is derived from an EMBL/GenBank/DDBJ whole genome shotgun (WGS) entry which is preliminary data.</text>
</comment>